<reference evidence="2 3" key="1">
    <citation type="submission" date="2007-05" db="EMBL/GenBank/DDBJ databases">
        <title>Complete sequence of Geobacter uraniireducens Rf4.</title>
        <authorList>
            <consortium name="US DOE Joint Genome Institute"/>
            <person name="Copeland A."/>
            <person name="Lucas S."/>
            <person name="Lapidus A."/>
            <person name="Barry K."/>
            <person name="Detter J.C."/>
            <person name="Glavina del Rio T."/>
            <person name="Hammon N."/>
            <person name="Israni S."/>
            <person name="Dalin E."/>
            <person name="Tice H."/>
            <person name="Pitluck S."/>
            <person name="Chertkov O."/>
            <person name="Brettin T."/>
            <person name="Bruce D."/>
            <person name="Han C."/>
            <person name="Schmutz J."/>
            <person name="Larimer F."/>
            <person name="Land M."/>
            <person name="Hauser L."/>
            <person name="Kyrpides N."/>
            <person name="Mikhailova N."/>
            <person name="Shelobolina E."/>
            <person name="Aklujkar M."/>
            <person name="Lovley D."/>
            <person name="Richardson P."/>
        </authorList>
    </citation>
    <scope>NUCLEOTIDE SEQUENCE [LARGE SCALE GENOMIC DNA]</scope>
    <source>
        <strain evidence="3">ATCC BAA-1134 / JCM 13001 / Rf4</strain>
    </source>
</reference>
<dbReference type="AlphaFoldDB" id="A5G831"/>
<dbReference type="InterPro" id="IPR029044">
    <property type="entry name" value="Nucleotide-diphossugar_trans"/>
</dbReference>
<dbReference type="STRING" id="351605.Gura_3798"/>
<dbReference type="PANTHER" id="PTHR22916">
    <property type="entry name" value="GLYCOSYLTRANSFERASE"/>
    <property type="match status" value="1"/>
</dbReference>
<dbReference type="Gene3D" id="3.90.550.10">
    <property type="entry name" value="Spore Coat Polysaccharide Biosynthesis Protein SpsA, Chain A"/>
    <property type="match status" value="1"/>
</dbReference>
<dbReference type="HOGENOM" id="CLU_025996_21_1_7"/>
<evidence type="ECO:0000313" key="2">
    <source>
        <dbReference type="EMBL" id="ABQ27949.1"/>
    </source>
</evidence>
<evidence type="ECO:0000313" key="3">
    <source>
        <dbReference type="Proteomes" id="UP000006695"/>
    </source>
</evidence>
<feature type="domain" description="Glycosyltransferase 2-like" evidence="1">
    <location>
        <begin position="25"/>
        <end position="129"/>
    </location>
</feature>
<dbReference type="CDD" id="cd06433">
    <property type="entry name" value="GT_2_WfgS_like"/>
    <property type="match status" value="1"/>
</dbReference>
<dbReference type="GO" id="GO:0016758">
    <property type="term" value="F:hexosyltransferase activity"/>
    <property type="evidence" value="ECO:0007669"/>
    <property type="project" value="UniProtKB-ARBA"/>
</dbReference>
<gene>
    <name evidence="2" type="ordered locus">Gura_3798</name>
</gene>
<dbReference type="CAZy" id="GT2">
    <property type="family name" value="Glycosyltransferase Family 2"/>
</dbReference>
<organism evidence="2 3">
    <name type="scientific">Geotalea uraniireducens (strain Rf4)</name>
    <name type="common">Geobacter uraniireducens</name>
    <dbReference type="NCBI Taxonomy" id="351605"/>
    <lineage>
        <taxon>Bacteria</taxon>
        <taxon>Pseudomonadati</taxon>
        <taxon>Thermodesulfobacteriota</taxon>
        <taxon>Desulfuromonadia</taxon>
        <taxon>Geobacterales</taxon>
        <taxon>Geobacteraceae</taxon>
        <taxon>Geotalea</taxon>
    </lineage>
</organism>
<evidence type="ECO:0000259" key="1">
    <source>
        <dbReference type="Pfam" id="PF00535"/>
    </source>
</evidence>
<dbReference type="PANTHER" id="PTHR22916:SF3">
    <property type="entry name" value="UDP-GLCNAC:BETAGAL BETA-1,3-N-ACETYLGLUCOSAMINYLTRANSFERASE-LIKE PROTEIN 1"/>
    <property type="match status" value="1"/>
</dbReference>
<dbReference type="InterPro" id="IPR001173">
    <property type="entry name" value="Glyco_trans_2-like"/>
</dbReference>
<dbReference type="SUPFAM" id="SSF53448">
    <property type="entry name" value="Nucleotide-diphospho-sugar transferases"/>
    <property type="match status" value="1"/>
</dbReference>
<name>A5G831_GEOUR</name>
<protein>
    <submittedName>
        <fullName evidence="2">Glycosyl transferase, family 2</fullName>
    </submittedName>
</protein>
<dbReference type="Proteomes" id="UP000006695">
    <property type="component" value="Chromosome"/>
</dbReference>
<accession>A5G831</accession>
<dbReference type="KEGG" id="gur:Gura_3798"/>
<keyword evidence="3" id="KW-1185">Reference proteome</keyword>
<keyword evidence="2" id="KW-0808">Transferase</keyword>
<proteinExistence type="predicted"/>
<dbReference type="EMBL" id="CP000698">
    <property type="protein sequence ID" value="ABQ27949.1"/>
    <property type="molecule type" value="Genomic_DNA"/>
</dbReference>
<sequence>MQTMEGGLRTRGCFKDSGGDKPLITVVTAVLNGERYLEQTILSVLTQSYGNVEYLIIDGGSSDGTLDIIKKYDARIDYWRSEADNGIYEAMNKGIDLARGDLIGLLNADDYYELNALQRVADSYGAAGSPSILYTNNYVLQEDLHLKYKSYPHMRYWLGMPLCHQAMFVAKEIYRQIGSYSLNYRFAADYEFLLRSIHNGVAYVHLDEFLVNYRDTGLTSMNYTESLAEGRKINATYFPTVSRFHAGFLLSYYKTLTLFWLQKIIAVLFGRAVLQKARTVYLKKFIAKEYEWL</sequence>
<dbReference type="Pfam" id="PF00535">
    <property type="entry name" value="Glycos_transf_2"/>
    <property type="match status" value="1"/>
</dbReference>